<keyword evidence="12 14" id="KW-0449">Lipoprotein</keyword>
<evidence type="ECO:0000256" key="12">
    <source>
        <dbReference type="ARBA" id="ARBA00023288"/>
    </source>
</evidence>
<evidence type="ECO:0000313" key="15">
    <source>
        <dbReference type="Proteomes" id="UP000227088"/>
    </source>
</evidence>
<dbReference type="EMBL" id="MABE01000475">
    <property type="protein sequence ID" value="OUS39994.1"/>
    <property type="molecule type" value="Genomic_DNA"/>
</dbReference>
<keyword evidence="8" id="KW-0472">Membrane</keyword>
<evidence type="ECO:0000256" key="13">
    <source>
        <dbReference type="SAM" id="SignalP"/>
    </source>
</evidence>
<dbReference type="Gene3D" id="2.50.20.10">
    <property type="entry name" value="Lipoprotein localisation LolA/LolB/LppX"/>
    <property type="match status" value="1"/>
</dbReference>
<evidence type="ECO:0000256" key="6">
    <source>
        <dbReference type="ARBA" id="ARBA00022729"/>
    </source>
</evidence>
<organism evidence="14 15">
    <name type="scientific">Oleispira antarctica</name>
    <dbReference type="NCBI Taxonomy" id="188908"/>
    <lineage>
        <taxon>Bacteria</taxon>
        <taxon>Pseudomonadati</taxon>
        <taxon>Pseudomonadota</taxon>
        <taxon>Gammaproteobacteria</taxon>
        <taxon>Oceanospirillales</taxon>
        <taxon>Oceanospirillaceae</taxon>
        <taxon>Oleispira</taxon>
    </lineage>
</organism>
<dbReference type="SUPFAM" id="SSF89392">
    <property type="entry name" value="Prokaryotic lipoproteins and lipoprotein localization factors"/>
    <property type="match status" value="1"/>
</dbReference>
<evidence type="ECO:0000256" key="1">
    <source>
        <dbReference type="ARBA" id="ARBA00004459"/>
    </source>
</evidence>
<keyword evidence="9" id="KW-0564">Palmitate</keyword>
<evidence type="ECO:0000256" key="2">
    <source>
        <dbReference type="ARBA" id="ARBA00009696"/>
    </source>
</evidence>
<comment type="similarity">
    <text evidence="2">Belongs to the LolB family.</text>
</comment>
<accession>A0A1Y5HVV5</accession>
<comment type="caution">
    <text evidence="14">The sequence shown here is derived from an EMBL/GenBank/DDBJ whole genome shotgun (WGS) entry which is preliminary data.</text>
</comment>
<dbReference type="CDD" id="cd16326">
    <property type="entry name" value="LolB"/>
    <property type="match status" value="1"/>
</dbReference>
<keyword evidence="11" id="KW-0998">Cell outer membrane</keyword>
<keyword evidence="10" id="KW-0143">Chaperone</keyword>
<keyword evidence="7" id="KW-0653">Protein transport</keyword>
<evidence type="ECO:0000313" key="14">
    <source>
        <dbReference type="EMBL" id="OUS39994.1"/>
    </source>
</evidence>
<evidence type="ECO:0000256" key="11">
    <source>
        <dbReference type="ARBA" id="ARBA00023237"/>
    </source>
</evidence>
<reference evidence="15" key="1">
    <citation type="journal article" date="2017" name="Proc. Natl. Acad. Sci. U.S.A.">
        <title>Simulation of Deepwater Horizon oil plume reveals substrate specialization within a complex community of hydrocarbon degraders.</title>
        <authorList>
            <person name="Hu P."/>
            <person name="Dubinsky E.A."/>
            <person name="Probst A.J."/>
            <person name="Wang J."/>
            <person name="Sieber C.M.K."/>
            <person name="Tom L.M."/>
            <person name="Gardinali P."/>
            <person name="Banfield J.F."/>
            <person name="Atlas R.M."/>
            <person name="Andersen G.L."/>
        </authorList>
    </citation>
    <scope>NUCLEOTIDE SEQUENCE [LARGE SCALE GENOMIC DNA]</scope>
</reference>
<dbReference type="InterPro" id="IPR029046">
    <property type="entry name" value="LolA/LolB/LppX"/>
</dbReference>
<evidence type="ECO:0000256" key="10">
    <source>
        <dbReference type="ARBA" id="ARBA00023186"/>
    </source>
</evidence>
<dbReference type="InterPro" id="IPR004565">
    <property type="entry name" value="OM_lipoprot_LolB"/>
</dbReference>
<proteinExistence type="inferred from homology"/>
<evidence type="ECO:0000256" key="7">
    <source>
        <dbReference type="ARBA" id="ARBA00022927"/>
    </source>
</evidence>
<evidence type="ECO:0000256" key="5">
    <source>
        <dbReference type="ARBA" id="ARBA00022448"/>
    </source>
</evidence>
<name>A0A1Y5HVV5_OLEAN</name>
<sequence>MKTSFLALIFVLSMSLQGCSIFSLQQDGSVLKSQLDQIQSWQVRGKLSVINNNEAATGYLTWSQDHDNYDLFISGPFGQGSSHLIGNTDYASLSIGGEEPVLAESAEQLMLQQLGWKFPVLDIRYWVKGQASPHSHAQTLDNDMGLLESLQQHGWSVKFSRYQRQGDTWLPGRVKISGHQLKFTFVIKEWTIRG</sequence>
<gene>
    <name evidence="14" type="ORF">A9R00_08300</name>
</gene>
<feature type="signal peptide" evidence="13">
    <location>
        <begin position="1"/>
        <end position="18"/>
    </location>
</feature>
<dbReference type="GO" id="GO:0009279">
    <property type="term" value="C:cell outer membrane"/>
    <property type="evidence" value="ECO:0007669"/>
    <property type="project" value="UniProtKB-SubCell"/>
</dbReference>
<evidence type="ECO:0000256" key="4">
    <source>
        <dbReference type="ARBA" id="ARBA00016202"/>
    </source>
</evidence>
<dbReference type="Pfam" id="PF03550">
    <property type="entry name" value="LolB"/>
    <property type="match status" value="1"/>
</dbReference>
<feature type="chain" id="PRO_5012983574" description="Outer-membrane lipoprotein LolB" evidence="13">
    <location>
        <begin position="19"/>
        <end position="194"/>
    </location>
</feature>
<dbReference type="PROSITE" id="PS51257">
    <property type="entry name" value="PROKAR_LIPOPROTEIN"/>
    <property type="match status" value="1"/>
</dbReference>
<keyword evidence="6 13" id="KW-0732">Signal</keyword>
<evidence type="ECO:0000256" key="3">
    <source>
        <dbReference type="ARBA" id="ARBA00011245"/>
    </source>
</evidence>
<evidence type="ECO:0000256" key="9">
    <source>
        <dbReference type="ARBA" id="ARBA00023139"/>
    </source>
</evidence>
<dbReference type="AlphaFoldDB" id="A0A1Y5HVV5"/>
<dbReference type="Proteomes" id="UP000227088">
    <property type="component" value="Unassembled WGS sequence"/>
</dbReference>
<protein>
    <recommendedName>
        <fullName evidence="4">Outer-membrane lipoprotein LolB</fullName>
    </recommendedName>
</protein>
<evidence type="ECO:0000256" key="8">
    <source>
        <dbReference type="ARBA" id="ARBA00023136"/>
    </source>
</evidence>
<keyword evidence="5" id="KW-0813">Transport</keyword>
<comment type="subcellular location">
    <subcellularLocation>
        <location evidence="1">Cell outer membrane</location>
        <topology evidence="1">Lipid-anchor</topology>
    </subcellularLocation>
</comment>
<comment type="subunit">
    <text evidence="3">Monomer.</text>
</comment>
<dbReference type="NCBIfam" id="TIGR00548">
    <property type="entry name" value="lolB"/>
    <property type="match status" value="1"/>
</dbReference>
<dbReference type="GO" id="GO:0015031">
    <property type="term" value="P:protein transport"/>
    <property type="evidence" value="ECO:0007669"/>
    <property type="project" value="UniProtKB-KW"/>
</dbReference>